<proteinExistence type="predicted"/>
<organism evidence="3 4">
    <name type="scientific">Streptomyces hundungensis</name>
    <dbReference type="NCBI Taxonomy" id="1077946"/>
    <lineage>
        <taxon>Bacteria</taxon>
        <taxon>Bacillati</taxon>
        <taxon>Actinomycetota</taxon>
        <taxon>Actinomycetes</taxon>
        <taxon>Kitasatosporales</taxon>
        <taxon>Streptomycetaceae</taxon>
        <taxon>Streptomyces</taxon>
    </lineage>
</organism>
<dbReference type="KEGG" id="shun:DWB77_06994"/>
<accession>A0A387HRZ7</accession>
<dbReference type="Proteomes" id="UP000271554">
    <property type="component" value="Chromosome"/>
</dbReference>
<dbReference type="OrthoDB" id="4201180at2"/>
<evidence type="ECO:0000259" key="2">
    <source>
        <dbReference type="Pfam" id="PF01345"/>
    </source>
</evidence>
<evidence type="ECO:0000313" key="4">
    <source>
        <dbReference type="Proteomes" id="UP000271554"/>
    </source>
</evidence>
<feature type="chain" id="PRO_5017463832" description="DUF11 domain-containing protein" evidence="1">
    <location>
        <begin position="37"/>
        <end position="203"/>
    </location>
</feature>
<evidence type="ECO:0000256" key="1">
    <source>
        <dbReference type="SAM" id="SignalP"/>
    </source>
</evidence>
<sequence length="203" mass="21175">MFSRPTRTLRHRVAAAAIVTTAVAGVSLAVAGSASAAYGPDYGDAWVNGYTGNYSDNWTKKYNKDYGDAWTPKVPAQNRADVAVTASGPAHLDHNEEQLWSVVITNSGKSTAHGVRAVTTLPNGIQHRAHRISQGAAHAALGGDGRIVVTADALKPGQTVRLQIAGVGPSYGGGTVQLVTEVTTSSPERTTSNNTATVRTRIA</sequence>
<dbReference type="GO" id="GO:0005975">
    <property type="term" value="P:carbohydrate metabolic process"/>
    <property type="evidence" value="ECO:0007669"/>
    <property type="project" value="UniProtKB-ARBA"/>
</dbReference>
<gene>
    <name evidence="3" type="ORF">DWB77_06994</name>
</gene>
<feature type="signal peptide" evidence="1">
    <location>
        <begin position="1"/>
        <end position="36"/>
    </location>
</feature>
<dbReference type="RefSeq" id="WP_120726389.1">
    <property type="nucleotide sequence ID" value="NZ_CP032698.1"/>
</dbReference>
<dbReference type="InterPro" id="IPR001434">
    <property type="entry name" value="OmcB-like_DUF11"/>
</dbReference>
<protein>
    <recommendedName>
        <fullName evidence="2">DUF11 domain-containing protein</fullName>
    </recommendedName>
</protein>
<dbReference type="Pfam" id="PF01345">
    <property type="entry name" value="DUF11"/>
    <property type="match status" value="1"/>
</dbReference>
<dbReference type="Gene3D" id="2.60.40.10">
    <property type="entry name" value="Immunoglobulins"/>
    <property type="match status" value="1"/>
</dbReference>
<dbReference type="EMBL" id="CP032698">
    <property type="protein sequence ID" value="AYG84780.1"/>
    <property type="molecule type" value="Genomic_DNA"/>
</dbReference>
<evidence type="ECO:0000313" key="3">
    <source>
        <dbReference type="EMBL" id="AYG84780.1"/>
    </source>
</evidence>
<keyword evidence="4" id="KW-1185">Reference proteome</keyword>
<name>A0A387HRZ7_9ACTN</name>
<dbReference type="AlphaFoldDB" id="A0A387HRZ7"/>
<feature type="domain" description="DUF11" evidence="2">
    <location>
        <begin position="81"/>
        <end position="199"/>
    </location>
</feature>
<keyword evidence="1" id="KW-0732">Signal</keyword>
<reference evidence="3 4" key="1">
    <citation type="submission" date="2018-10" db="EMBL/GenBank/DDBJ databases">
        <title>Relationship between Morphology and Antimicrobial Activity in Streptomyces.</title>
        <authorList>
            <person name="Kang H.J."/>
            <person name="Kim S.B."/>
        </authorList>
    </citation>
    <scope>NUCLEOTIDE SEQUENCE [LARGE SCALE GENOMIC DNA]</scope>
    <source>
        <strain evidence="3 4">BH38</strain>
    </source>
</reference>
<dbReference type="InterPro" id="IPR013783">
    <property type="entry name" value="Ig-like_fold"/>
</dbReference>